<comment type="caution">
    <text evidence="1">The sequence shown here is derived from an EMBL/GenBank/DDBJ whole genome shotgun (WGS) entry which is preliminary data.</text>
</comment>
<organism evidence="1 2">
    <name type="scientific">Litchfieldella anticariensis (strain DSM 16096 / CECT 5854 / CIP 108499 / LMG 22089 / FP35)</name>
    <name type="common">Halomonas anticariensis</name>
    <dbReference type="NCBI Taxonomy" id="1121939"/>
    <lineage>
        <taxon>Bacteria</taxon>
        <taxon>Pseudomonadati</taxon>
        <taxon>Pseudomonadota</taxon>
        <taxon>Gammaproteobacteria</taxon>
        <taxon>Oceanospirillales</taxon>
        <taxon>Halomonadaceae</taxon>
        <taxon>Litchfieldella</taxon>
    </lineage>
</organism>
<reference evidence="1 2" key="1">
    <citation type="journal article" date="2013" name="Genome Announc.">
        <title>Draft genome sequence of the moderately halophilic gammaproteobacterium Halomonas anticariensis FP35.</title>
        <authorList>
            <person name="Tahrioui A."/>
            <person name="Quesada E."/>
            <person name="Llamas I."/>
        </authorList>
    </citation>
    <scope>NUCLEOTIDE SEQUENCE [LARGE SCALE GENOMIC DNA]</scope>
    <source>
        <strain evidence="2">DSM 16096 / CECT 5854 / LMG 22089 / FP35</strain>
    </source>
</reference>
<sequence length="59" mass="6715">MEGNLVSGGDQTYQAADGIVAEVPEINQQTVRQAIDVRSKSTYRWRRLVTLVRYPWSFG</sequence>
<evidence type="ECO:0000313" key="1">
    <source>
        <dbReference type="EMBL" id="EPC00179.1"/>
    </source>
</evidence>
<dbReference type="AlphaFoldDB" id="S2KXP3"/>
<dbReference type="PATRIC" id="fig|1121939.11.peg.4453"/>
<name>S2KXP3_LITA3</name>
<protein>
    <submittedName>
        <fullName evidence="1">Uncharacterized protein</fullName>
    </submittedName>
</protein>
<proteinExistence type="predicted"/>
<accession>S2KXP3</accession>
<dbReference type="Proteomes" id="UP000014463">
    <property type="component" value="Unassembled WGS sequence"/>
</dbReference>
<keyword evidence="2" id="KW-1185">Reference proteome</keyword>
<dbReference type="EMBL" id="ASTJ01000043">
    <property type="protein sequence ID" value="EPC00179.1"/>
    <property type="molecule type" value="Genomic_DNA"/>
</dbReference>
<gene>
    <name evidence="1" type="ORF">L861_14715</name>
</gene>
<evidence type="ECO:0000313" key="2">
    <source>
        <dbReference type="Proteomes" id="UP000014463"/>
    </source>
</evidence>